<dbReference type="RefSeq" id="WP_229486796.1">
    <property type="nucleotide sequence ID" value="NZ_JAIVFQ010000037.1"/>
</dbReference>
<dbReference type="SUPFAM" id="SSF88723">
    <property type="entry name" value="PIN domain-like"/>
    <property type="match status" value="1"/>
</dbReference>
<accession>A0ABS8ICL4</accession>
<dbReference type="EMBL" id="JAIVFQ010000037">
    <property type="protein sequence ID" value="MCC5601800.1"/>
    <property type="molecule type" value="Genomic_DNA"/>
</dbReference>
<dbReference type="PANTHER" id="PTHR36173:SF2">
    <property type="entry name" value="RIBONUCLEASE VAPC16"/>
    <property type="match status" value="1"/>
</dbReference>
<dbReference type="InterPro" id="IPR052919">
    <property type="entry name" value="TA_system_RNase"/>
</dbReference>
<sequence length="133" mass="15165">MKVLLDTHIFIWWDSEPEKLSPNILSLLQRTDTKLYASVVSLWEIQIKSQLGKLTLSQSLEDIYNSQSKNGISFLSVIPAHVLNLNTLPLHHKDPFDRMLISQALVEGLTLISIDQIFKLYDVPLFSGDFGIR</sequence>
<name>A0ABS8ICL4_9NOSO</name>
<organism evidence="2 3">
    <name type="scientific">Nostoc favosum CHAB5714</name>
    <dbReference type="NCBI Taxonomy" id="2780399"/>
    <lineage>
        <taxon>Bacteria</taxon>
        <taxon>Bacillati</taxon>
        <taxon>Cyanobacteriota</taxon>
        <taxon>Cyanophyceae</taxon>
        <taxon>Nostocales</taxon>
        <taxon>Nostocaceae</taxon>
        <taxon>Nostoc</taxon>
        <taxon>Nostoc favosum</taxon>
    </lineage>
</organism>
<proteinExistence type="predicted"/>
<reference evidence="2 3" key="1">
    <citation type="journal article" date="2021" name="Microorganisms">
        <title>Genome Evolution of Filamentous Cyanobacterium Nostoc Species: From Facultative Symbiosis to Free Living.</title>
        <authorList>
            <person name="Huo D."/>
            <person name="Li H."/>
            <person name="Cai F."/>
            <person name="Guo X."/>
            <person name="Qiao Z."/>
            <person name="Wang W."/>
            <person name="Yu G."/>
            <person name="Li R."/>
        </authorList>
    </citation>
    <scope>NUCLEOTIDE SEQUENCE [LARGE SCALE GENOMIC DNA]</scope>
    <source>
        <strain evidence="2 3">CHAB 5714</strain>
    </source>
</reference>
<gene>
    <name evidence="2" type="ORF">LC586_21985</name>
</gene>
<dbReference type="PANTHER" id="PTHR36173">
    <property type="entry name" value="RIBONUCLEASE VAPC16-RELATED"/>
    <property type="match status" value="1"/>
</dbReference>
<feature type="domain" description="PIN" evidence="1">
    <location>
        <begin position="3"/>
        <end position="122"/>
    </location>
</feature>
<dbReference type="CDD" id="cd09872">
    <property type="entry name" value="PIN_Sll0205-like"/>
    <property type="match status" value="1"/>
</dbReference>
<evidence type="ECO:0000313" key="2">
    <source>
        <dbReference type="EMBL" id="MCC5601800.1"/>
    </source>
</evidence>
<keyword evidence="3" id="KW-1185">Reference proteome</keyword>
<dbReference type="Proteomes" id="UP001199525">
    <property type="component" value="Unassembled WGS sequence"/>
</dbReference>
<dbReference type="InterPro" id="IPR029060">
    <property type="entry name" value="PIN-like_dom_sf"/>
</dbReference>
<dbReference type="InterPro" id="IPR041705">
    <property type="entry name" value="PIN_Sll0205"/>
</dbReference>
<comment type="caution">
    <text evidence="2">The sequence shown here is derived from an EMBL/GenBank/DDBJ whole genome shotgun (WGS) entry which is preliminary data.</text>
</comment>
<dbReference type="Pfam" id="PF01850">
    <property type="entry name" value="PIN"/>
    <property type="match status" value="1"/>
</dbReference>
<evidence type="ECO:0000313" key="3">
    <source>
        <dbReference type="Proteomes" id="UP001199525"/>
    </source>
</evidence>
<evidence type="ECO:0000259" key="1">
    <source>
        <dbReference type="Pfam" id="PF01850"/>
    </source>
</evidence>
<dbReference type="Gene3D" id="3.40.50.1010">
    <property type="entry name" value="5'-nuclease"/>
    <property type="match status" value="1"/>
</dbReference>
<protein>
    <submittedName>
        <fullName evidence="2">Type II toxin-antitoxin system VapC family toxin</fullName>
    </submittedName>
</protein>
<dbReference type="InterPro" id="IPR002716">
    <property type="entry name" value="PIN_dom"/>
</dbReference>